<organism evidence="1 2">
    <name type="scientific">Bacillus thuringiensis</name>
    <dbReference type="NCBI Taxonomy" id="1428"/>
    <lineage>
        <taxon>Bacteria</taxon>
        <taxon>Bacillati</taxon>
        <taxon>Bacillota</taxon>
        <taxon>Bacilli</taxon>
        <taxon>Bacillales</taxon>
        <taxon>Bacillaceae</taxon>
        <taxon>Bacillus</taxon>
        <taxon>Bacillus cereus group</taxon>
    </lineage>
</organism>
<comment type="caution">
    <text evidence="1">The sequence shown here is derived from an EMBL/GenBank/DDBJ whole genome shotgun (WGS) entry which is preliminary data.</text>
</comment>
<dbReference type="RefSeq" id="WP_088020023.1">
    <property type="nucleotide sequence ID" value="NZ_NTXO01000032.1"/>
</dbReference>
<dbReference type="EMBL" id="NUYG01000001">
    <property type="protein sequence ID" value="PFM96819.1"/>
    <property type="molecule type" value="Genomic_DNA"/>
</dbReference>
<evidence type="ECO:0000313" key="2">
    <source>
        <dbReference type="Proteomes" id="UP000223839"/>
    </source>
</evidence>
<dbReference type="AlphaFoldDB" id="A0AB36U358"/>
<sequence>MDFVKLETQEQFEQLQKSDVVIVKWKQGSRQYKELGEITQHASCTINRINELILNVCRNDYLSINNYLTGRSWAEEVYVVNP</sequence>
<protein>
    <submittedName>
        <fullName evidence="1">Uncharacterized protein</fullName>
    </submittedName>
</protein>
<accession>A0AB36U358</accession>
<evidence type="ECO:0000313" key="1">
    <source>
        <dbReference type="EMBL" id="PFM96819.1"/>
    </source>
</evidence>
<reference evidence="1 2" key="1">
    <citation type="submission" date="2017-09" db="EMBL/GenBank/DDBJ databases">
        <title>Large-scale bioinformatics analysis of Bacillus genomes uncovers conserved roles of natural products in bacterial physiology.</title>
        <authorList>
            <consortium name="Agbiome Team Llc"/>
            <person name="Bleich R.M."/>
            <person name="Grubbs K.J."/>
            <person name="Santa Maria K.C."/>
            <person name="Allen S.E."/>
            <person name="Farag S."/>
            <person name="Shank E.A."/>
            <person name="Bowers A."/>
        </authorList>
    </citation>
    <scope>NUCLEOTIDE SEQUENCE [LARGE SCALE GENOMIC DNA]</scope>
    <source>
        <strain evidence="1 2">AFS077661</strain>
    </source>
</reference>
<gene>
    <name evidence="1" type="ORF">COJ61_00140</name>
</gene>
<proteinExistence type="predicted"/>
<name>A0AB36U358_BACTU</name>
<dbReference type="Proteomes" id="UP000223839">
    <property type="component" value="Unassembled WGS sequence"/>
</dbReference>